<evidence type="ECO:0000256" key="1">
    <source>
        <dbReference type="SAM" id="MobiDB-lite"/>
    </source>
</evidence>
<evidence type="ECO:0000313" key="2">
    <source>
        <dbReference type="EMBL" id="CAI2386592.1"/>
    </source>
</evidence>
<keyword evidence="3" id="KW-1185">Reference proteome</keyword>
<feature type="region of interest" description="Disordered" evidence="1">
    <location>
        <begin position="305"/>
        <end position="362"/>
    </location>
</feature>
<feature type="region of interest" description="Disordered" evidence="1">
    <location>
        <begin position="138"/>
        <end position="170"/>
    </location>
</feature>
<evidence type="ECO:0000313" key="3">
    <source>
        <dbReference type="Proteomes" id="UP001295684"/>
    </source>
</evidence>
<reference evidence="2" key="1">
    <citation type="submission" date="2023-07" db="EMBL/GenBank/DDBJ databases">
        <authorList>
            <consortium name="AG Swart"/>
            <person name="Singh M."/>
            <person name="Singh A."/>
            <person name="Seah K."/>
            <person name="Emmerich C."/>
        </authorList>
    </citation>
    <scope>NUCLEOTIDE SEQUENCE</scope>
    <source>
        <strain evidence="2">DP1</strain>
    </source>
</reference>
<protein>
    <submittedName>
        <fullName evidence="2">Uncharacterized protein</fullName>
    </submittedName>
</protein>
<gene>
    <name evidence="2" type="ORF">ECRASSUSDP1_LOCUS28214</name>
</gene>
<organism evidence="2 3">
    <name type="scientific">Euplotes crassus</name>
    <dbReference type="NCBI Taxonomy" id="5936"/>
    <lineage>
        <taxon>Eukaryota</taxon>
        <taxon>Sar</taxon>
        <taxon>Alveolata</taxon>
        <taxon>Ciliophora</taxon>
        <taxon>Intramacronucleata</taxon>
        <taxon>Spirotrichea</taxon>
        <taxon>Hypotrichia</taxon>
        <taxon>Euplotida</taxon>
        <taxon>Euplotidae</taxon>
        <taxon>Moneuplotes</taxon>
    </lineage>
</organism>
<accession>A0AAD1Y8L4</accession>
<sequence>MRKSFNYSFKLGDALSDFIDSAESPERKAKYKKEKKSKFTRKKPLGKSCRYITSPFHDKEYYKKYMKVQQEKEKDYLNRNLPYETPYINFKMRHALIKKKKEFNKYRPKTRINKISANRRRSTRGLGLMANQSLSQVIESSKKAPKHEAAMVNSKKRRKSTKENEDFSINDEELRKGLNNLQNISRSMKDMIEQTKKKAYPERKERRNVIMKPVKSKNYSQQISLIKSRTVTSNPKNLEKNIIKNILINAKKEFEYANKLLSPVLKSSDNNKTQQDCLNAPAKYKEIYLKNSLVNESFAINTSLRSETSWSQSPNRTKKNDKSFFFQDTPKNKLNKNKLESKSSKKVNIKTESDKPGENSSTCTEGLKFLVKFVNPKIKLKLIDDISTTKKLQKMKKFTEKVLKNLKVFISSGNNQRISIKPHSQLSKPRKKKISRKRKLSLTTSSLTNAGTGVNSTIRDSYQNSCKAKTYISHGTTIQSSFVGPASIIRDY</sequence>
<proteinExistence type="predicted"/>
<name>A0AAD1Y8L4_EUPCR</name>
<dbReference type="AlphaFoldDB" id="A0AAD1Y8L4"/>
<feature type="compositionally biased region" description="Basic and acidic residues" evidence="1">
    <location>
        <begin position="337"/>
        <end position="357"/>
    </location>
</feature>
<feature type="compositionally biased region" description="Polar residues" evidence="1">
    <location>
        <begin position="305"/>
        <end position="315"/>
    </location>
</feature>
<dbReference type="Proteomes" id="UP001295684">
    <property type="component" value="Unassembled WGS sequence"/>
</dbReference>
<comment type="caution">
    <text evidence="2">The sequence shown here is derived from an EMBL/GenBank/DDBJ whole genome shotgun (WGS) entry which is preliminary data.</text>
</comment>
<feature type="compositionally biased region" description="Basic and acidic residues" evidence="1">
    <location>
        <begin position="140"/>
        <end position="149"/>
    </location>
</feature>
<dbReference type="EMBL" id="CAMPGE010029113">
    <property type="protein sequence ID" value="CAI2386592.1"/>
    <property type="molecule type" value="Genomic_DNA"/>
</dbReference>